<dbReference type="EMBL" id="AYSL01000190">
    <property type="protein sequence ID" value="KTF08040.1"/>
    <property type="molecule type" value="Genomic_DNA"/>
</dbReference>
<name>A0A1B6NX87_9ZZZZ</name>
<dbReference type="InterPro" id="IPR001387">
    <property type="entry name" value="Cro/C1-type_HTH"/>
</dbReference>
<comment type="caution">
    <text evidence="1">The sequence shown here is derived from an EMBL/GenBank/DDBJ whole genome shotgun (WGS) entry which is preliminary data.</text>
</comment>
<accession>A0A1B6NX87</accession>
<dbReference type="PANTHER" id="PTHR36154">
    <property type="entry name" value="DNA-BINDING TRANSCRIPTIONAL ACTIVATOR ALPA"/>
    <property type="match status" value="1"/>
</dbReference>
<reference evidence="1" key="1">
    <citation type="submission" date="2013-11" db="EMBL/GenBank/DDBJ databases">
        <title>Microbial diversity, functional groups and degradation webs in Northern and Southern Mediterranean and Red Sea marine crude oil polluted sites.</title>
        <authorList>
            <person name="Daffonchio D."/>
            <person name="Mapelli F."/>
            <person name="Ferrer M."/>
            <person name="Richter M."/>
            <person name="Cherif A."/>
            <person name="Malkawi H.I."/>
            <person name="Yakimov M.M."/>
            <person name="Abdel-Fattah Y.R."/>
            <person name="Blaghen M."/>
            <person name="Golyshin P.N."/>
            <person name="Kalogerakis N."/>
            <person name="Boon N."/>
            <person name="Magagnini M."/>
            <person name="Fava F."/>
        </authorList>
    </citation>
    <scope>NUCLEOTIDE SEQUENCE</scope>
</reference>
<proteinExistence type="predicted"/>
<organism evidence="1">
    <name type="scientific">marine sediment metagenome</name>
    <dbReference type="NCBI Taxonomy" id="412755"/>
    <lineage>
        <taxon>unclassified sequences</taxon>
        <taxon>metagenomes</taxon>
        <taxon>ecological metagenomes</taxon>
    </lineage>
</organism>
<dbReference type="Gene3D" id="1.10.238.160">
    <property type="match status" value="1"/>
</dbReference>
<protein>
    <submittedName>
        <fullName evidence="1">Phage transcriptional regulator AlpA</fullName>
    </submittedName>
</protein>
<dbReference type="InterPro" id="IPR052931">
    <property type="entry name" value="Prophage_regulatory_activator"/>
</dbReference>
<dbReference type="AlphaFoldDB" id="A0A1B6NX87"/>
<dbReference type="CDD" id="cd00093">
    <property type="entry name" value="HTH_XRE"/>
    <property type="match status" value="1"/>
</dbReference>
<dbReference type="InterPro" id="IPR010260">
    <property type="entry name" value="AlpA"/>
</dbReference>
<dbReference type="Pfam" id="PF05930">
    <property type="entry name" value="Phage_AlpA"/>
    <property type="match status" value="1"/>
</dbReference>
<evidence type="ECO:0000313" key="1">
    <source>
        <dbReference type="EMBL" id="KTF08040.1"/>
    </source>
</evidence>
<sequence length="93" mass="10776">MLSFTYKEKIMDNLNSTLPVIEPCNHIPQLLSIKDVSNYTGLSRSTIYELVNEESNRYDPSFPKKVKLTEVRVVWVASEIAEWINEKISERVS</sequence>
<gene>
    <name evidence="1" type="ORF">MGSAQ_000467</name>
</gene>
<dbReference type="PANTHER" id="PTHR36154:SF1">
    <property type="entry name" value="DNA-BINDING TRANSCRIPTIONAL ACTIVATOR ALPA"/>
    <property type="match status" value="1"/>
</dbReference>